<accession>A0A8T1VEE7</accession>
<keyword evidence="8" id="KW-1185">Reference proteome</keyword>
<gene>
    <name evidence="7" type="ORF">PHYPSEUDO_008556</name>
</gene>
<evidence type="ECO:0000256" key="1">
    <source>
        <dbReference type="ARBA" id="ARBA00004123"/>
    </source>
</evidence>
<dbReference type="PANTHER" id="PTHR18829">
    <property type="entry name" value="PROTEIN YAE1 HOMOLOG"/>
    <property type="match status" value="1"/>
</dbReference>
<organism evidence="7 8">
    <name type="scientific">Phytophthora pseudosyringae</name>
    <dbReference type="NCBI Taxonomy" id="221518"/>
    <lineage>
        <taxon>Eukaryota</taxon>
        <taxon>Sar</taxon>
        <taxon>Stramenopiles</taxon>
        <taxon>Oomycota</taxon>
        <taxon>Peronosporomycetes</taxon>
        <taxon>Peronosporales</taxon>
        <taxon>Peronosporaceae</taxon>
        <taxon>Phytophthora</taxon>
    </lineage>
</organism>
<evidence type="ECO:0000256" key="3">
    <source>
        <dbReference type="ARBA" id="ARBA00022490"/>
    </source>
</evidence>
<comment type="caution">
    <text evidence="7">The sequence shown here is derived from an EMBL/GenBank/DDBJ whole genome shotgun (WGS) entry which is preliminary data.</text>
</comment>
<evidence type="ECO:0000256" key="5">
    <source>
        <dbReference type="SAM" id="MobiDB-lite"/>
    </source>
</evidence>
<dbReference type="OrthoDB" id="20086at2759"/>
<evidence type="ECO:0000313" key="7">
    <source>
        <dbReference type="EMBL" id="KAG7379451.1"/>
    </source>
</evidence>
<evidence type="ECO:0000256" key="4">
    <source>
        <dbReference type="ARBA" id="ARBA00023242"/>
    </source>
</evidence>
<dbReference type="Pfam" id="PF09811">
    <property type="entry name" value="Yae1_N"/>
    <property type="match status" value="1"/>
</dbReference>
<protein>
    <recommendedName>
        <fullName evidence="6">Essential protein Yae1 N-terminal domain-containing protein</fullName>
    </recommendedName>
</protein>
<keyword evidence="4" id="KW-0539">Nucleus</keyword>
<dbReference type="GO" id="GO:0005737">
    <property type="term" value="C:cytoplasm"/>
    <property type="evidence" value="ECO:0007669"/>
    <property type="project" value="UniProtKB-SubCell"/>
</dbReference>
<dbReference type="GO" id="GO:0005634">
    <property type="term" value="C:nucleus"/>
    <property type="evidence" value="ECO:0007669"/>
    <property type="project" value="UniProtKB-SubCell"/>
</dbReference>
<sequence>MASDSDDDGFQDFLGEDEGEHETLLSQESAAMERRMKTLGIRDGLELGKEDALQEGFDRGFAQGAARSFRFARLRGALGAAAACGLLDADVMTQAKLCMSQLRTLEMDTSVHKDVMSNEMDTTAVRQAEKMLTRVGLDLSTSSAKQ</sequence>
<name>A0A8T1VEE7_9STRA</name>
<evidence type="ECO:0000259" key="6">
    <source>
        <dbReference type="Pfam" id="PF09811"/>
    </source>
</evidence>
<feature type="region of interest" description="Disordered" evidence="5">
    <location>
        <begin position="1"/>
        <end position="24"/>
    </location>
</feature>
<dbReference type="EMBL" id="JAGDFM010000348">
    <property type="protein sequence ID" value="KAG7379451.1"/>
    <property type="molecule type" value="Genomic_DNA"/>
</dbReference>
<dbReference type="Proteomes" id="UP000694044">
    <property type="component" value="Unassembled WGS sequence"/>
</dbReference>
<dbReference type="AlphaFoldDB" id="A0A8T1VEE7"/>
<dbReference type="InterPro" id="IPR019191">
    <property type="entry name" value="Essential_protein_Yae1_N"/>
</dbReference>
<reference evidence="7" key="1">
    <citation type="submission" date="2021-02" db="EMBL/GenBank/DDBJ databases">
        <authorList>
            <person name="Palmer J.M."/>
        </authorList>
    </citation>
    <scope>NUCLEOTIDE SEQUENCE</scope>
    <source>
        <strain evidence="7">SCRP734</strain>
    </source>
</reference>
<keyword evidence="3" id="KW-0963">Cytoplasm</keyword>
<evidence type="ECO:0000256" key="2">
    <source>
        <dbReference type="ARBA" id="ARBA00004496"/>
    </source>
</evidence>
<comment type="subcellular location">
    <subcellularLocation>
        <location evidence="2">Cytoplasm</location>
    </subcellularLocation>
    <subcellularLocation>
        <location evidence="1">Nucleus</location>
    </subcellularLocation>
</comment>
<proteinExistence type="predicted"/>
<evidence type="ECO:0000313" key="8">
    <source>
        <dbReference type="Proteomes" id="UP000694044"/>
    </source>
</evidence>
<feature type="domain" description="Essential protein Yae1 N-terminal" evidence="6">
    <location>
        <begin position="42"/>
        <end position="77"/>
    </location>
</feature>
<feature type="compositionally biased region" description="Acidic residues" evidence="5">
    <location>
        <begin position="1"/>
        <end position="20"/>
    </location>
</feature>
<dbReference type="PANTHER" id="PTHR18829:SF0">
    <property type="entry name" value="PROTEIN YAE1 HOMOLOG"/>
    <property type="match status" value="1"/>
</dbReference>
<dbReference type="InterPro" id="IPR038881">
    <property type="entry name" value="Yae1-like"/>
</dbReference>